<dbReference type="InterPro" id="IPR050147">
    <property type="entry name" value="Ser/Thr_Dehydratase"/>
</dbReference>
<dbReference type="InterPro" id="IPR001926">
    <property type="entry name" value="TrpB-like_PALP"/>
</dbReference>
<name>A0A0H4PFF3_9BACT</name>
<keyword evidence="6" id="KW-1185">Reference proteome</keyword>
<protein>
    <submittedName>
        <fullName evidence="5">Threonine synthase</fullName>
    </submittedName>
</protein>
<dbReference type="PANTHER" id="PTHR48078">
    <property type="entry name" value="THREONINE DEHYDRATASE, MITOCHONDRIAL-RELATED"/>
    <property type="match status" value="1"/>
</dbReference>
<dbReference type="SUPFAM" id="SSF53686">
    <property type="entry name" value="Tryptophan synthase beta subunit-like PLP-dependent enzymes"/>
    <property type="match status" value="1"/>
</dbReference>
<dbReference type="GO" id="GO:0009097">
    <property type="term" value="P:isoleucine biosynthetic process"/>
    <property type="evidence" value="ECO:0007669"/>
    <property type="project" value="TreeGrafter"/>
</dbReference>
<dbReference type="AlphaFoldDB" id="A0A0H4PFF3"/>
<accession>A0A0H4PFF3</accession>
<dbReference type="Pfam" id="PF00291">
    <property type="entry name" value="PALP"/>
    <property type="match status" value="1"/>
</dbReference>
<proteinExistence type="predicted"/>
<dbReference type="PANTHER" id="PTHR48078:SF6">
    <property type="entry name" value="L-THREONINE DEHYDRATASE CATABOLIC TDCB"/>
    <property type="match status" value="1"/>
</dbReference>
<dbReference type="STRING" id="320787.CA2015_2384"/>
<comment type="cofactor">
    <cofactor evidence="1">
        <name>pyridoxal 5'-phosphate</name>
        <dbReference type="ChEBI" id="CHEBI:597326"/>
    </cofactor>
</comment>
<evidence type="ECO:0000256" key="3">
    <source>
        <dbReference type="ARBA" id="ARBA00023239"/>
    </source>
</evidence>
<dbReference type="KEGG" id="camu:CA2015_2384"/>
<gene>
    <name evidence="5" type="ORF">CA2015_2384</name>
</gene>
<sequence length="364" mass="38451">MKGISKYTPLLNLPQGIAPFSLGEGNTPLIKSRQIGPELGFPNLYFKLESSNPSGSYKDRFAAFAIADVLANQGKLCLATSSGNTGAALAAYAAAAGIPCKIAIVEGAPEGKLKQMRAYGASLYVIKDFGKNSDVSEKIFEKLGEVAVENNTCLQVSAFKYSPVGMTGVQTISFELAEDLDRVGNVFVPSGGGGLALAIARGFQSWKNQNEAFELPRVHCVQPEGNDTIAGNLRKGLKEAKAVENATTKVSGLQVANVIDGTETLMECKASGGNGFLVSDEETFECQRLLAIKEGIYTEPAGAVALAGCMKAIASGELDKNANAVCIVSGSGFKDPEATDNLIVQNPVSYLSSYREMDQYFAIK</sequence>
<dbReference type="GO" id="GO:0003941">
    <property type="term" value="F:L-serine ammonia-lyase activity"/>
    <property type="evidence" value="ECO:0007669"/>
    <property type="project" value="TreeGrafter"/>
</dbReference>
<dbReference type="InterPro" id="IPR036052">
    <property type="entry name" value="TrpB-like_PALP_sf"/>
</dbReference>
<dbReference type="Gene3D" id="3.40.50.1100">
    <property type="match status" value="2"/>
</dbReference>
<dbReference type="Proteomes" id="UP000036520">
    <property type="component" value="Chromosome"/>
</dbReference>
<feature type="domain" description="Tryptophan synthase beta chain-like PALP" evidence="4">
    <location>
        <begin position="21"/>
        <end position="330"/>
    </location>
</feature>
<dbReference type="GO" id="GO:0006565">
    <property type="term" value="P:L-serine catabolic process"/>
    <property type="evidence" value="ECO:0007669"/>
    <property type="project" value="TreeGrafter"/>
</dbReference>
<evidence type="ECO:0000313" key="5">
    <source>
        <dbReference type="EMBL" id="AKP51800.1"/>
    </source>
</evidence>
<evidence type="ECO:0000313" key="6">
    <source>
        <dbReference type="Proteomes" id="UP000036520"/>
    </source>
</evidence>
<evidence type="ECO:0000256" key="2">
    <source>
        <dbReference type="ARBA" id="ARBA00022898"/>
    </source>
</evidence>
<organism evidence="5 6">
    <name type="scientific">Cyclobacterium amurskyense</name>
    <dbReference type="NCBI Taxonomy" id="320787"/>
    <lineage>
        <taxon>Bacteria</taxon>
        <taxon>Pseudomonadati</taxon>
        <taxon>Bacteroidota</taxon>
        <taxon>Cytophagia</taxon>
        <taxon>Cytophagales</taxon>
        <taxon>Cyclobacteriaceae</taxon>
        <taxon>Cyclobacterium</taxon>
    </lineage>
</organism>
<dbReference type="EMBL" id="CP012040">
    <property type="protein sequence ID" value="AKP51800.1"/>
    <property type="molecule type" value="Genomic_DNA"/>
</dbReference>
<dbReference type="GO" id="GO:0004794">
    <property type="term" value="F:threonine deaminase activity"/>
    <property type="evidence" value="ECO:0007669"/>
    <property type="project" value="TreeGrafter"/>
</dbReference>
<reference evidence="5 6" key="1">
    <citation type="submission" date="2015-07" db="EMBL/GenBank/DDBJ databases">
        <authorList>
            <person name="Kim K.M."/>
        </authorList>
    </citation>
    <scope>NUCLEOTIDE SEQUENCE [LARGE SCALE GENOMIC DNA]</scope>
    <source>
        <strain evidence="5 6">KCTC 12363</strain>
    </source>
</reference>
<dbReference type="PATRIC" id="fig|320787.5.peg.2610"/>
<dbReference type="OrthoDB" id="9778118at2"/>
<evidence type="ECO:0000256" key="1">
    <source>
        <dbReference type="ARBA" id="ARBA00001933"/>
    </source>
</evidence>
<dbReference type="GO" id="GO:0006567">
    <property type="term" value="P:L-threonine catabolic process"/>
    <property type="evidence" value="ECO:0007669"/>
    <property type="project" value="TreeGrafter"/>
</dbReference>
<dbReference type="RefSeq" id="WP_048642102.1">
    <property type="nucleotide sequence ID" value="NZ_CAXBGM010000008.1"/>
</dbReference>
<keyword evidence="2" id="KW-0663">Pyridoxal phosphate</keyword>
<evidence type="ECO:0000259" key="4">
    <source>
        <dbReference type="Pfam" id="PF00291"/>
    </source>
</evidence>
<keyword evidence="3" id="KW-0456">Lyase</keyword>